<name>W1UA57_9FIRM</name>
<proteinExistence type="predicted"/>
<protein>
    <submittedName>
        <fullName evidence="1">Uncharacterized protein</fullName>
    </submittedName>
</protein>
<sequence length="39" mass="4313">MELFRKKSLGMFQHNLAQSSLKKGLNAIDITLLGLGIII</sequence>
<organism evidence="1 2">
    <name type="scientific">Negativicoccus succinicivorans DORA_17_25</name>
    <dbReference type="NCBI Taxonomy" id="1403945"/>
    <lineage>
        <taxon>Bacteria</taxon>
        <taxon>Bacillati</taxon>
        <taxon>Bacillota</taxon>
        <taxon>Negativicutes</taxon>
        <taxon>Veillonellales</taxon>
        <taxon>Veillonellaceae</taxon>
        <taxon>Negativicoccus</taxon>
    </lineage>
</organism>
<evidence type="ECO:0000313" key="1">
    <source>
        <dbReference type="EMBL" id="ETI89564.1"/>
    </source>
</evidence>
<reference evidence="1 2" key="1">
    <citation type="submission" date="2013-12" db="EMBL/GenBank/DDBJ databases">
        <title>A Varibaculum cambriense genome reconstructed from a premature infant gut community with otherwise low bacterial novelty that shifts toward anaerobic metabolism during the third week of life.</title>
        <authorList>
            <person name="Brown C.T."/>
            <person name="Sharon I."/>
            <person name="Thomas B.C."/>
            <person name="Castelle C.J."/>
            <person name="Morowitz M.J."/>
            <person name="Banfield J.F."/>
        </authorList>
    </citation>
    <scope>NUCLEOTIDE SEQUENCE [LARGE SCALE GENOMIC DNA]</scope>
    <source>
        <strain evidence="2">DORA_17_25</strain>
    </source>
</reference>
<evidence type="ECO:0000313" key="2">
    <source>
        <dbReference type="Proteomes" id="UP000018840"/>
    </source>
</evidence>
<dbReference type="Proteomes" id="UP000018840">
    <property type="component" value="Unassembled WGS sequence"/>
</dbReference>
<dbReference type="EMBL" id="AZMC01000157">
    <property type="protein sequence ID" value="ETI89564.1"/>
    <property type="molecule type" value="Genomic_DNA"/>
</dbReference>
<gene>
    <name evidence="1" type="ORF">Q612_NSC00157G0002</name>
</gene>
<comment type="caution">
    <text evidence="1">The sequence shown here is derived from an EMBL/GenBank/DDBJ whole genome shotgun (WGS) entry which is preliminary data.</text>
</comment>
<dbReference type="AlphaFoldDB" id="W1UA57"/>
<accession>W1UA57</accession>
<feature type="non-terminal residue" evidence="1">
    <location>
        <position position="39"/>
    </location>
</feature>